<feature type="signal peptide" evidence="9">
    <location>
        <begin position="1"/>
        <end position="24"/>
    </location>
</feature>
<protein>
    <submittedName>
        <fullName evidence="11">TonB-dependent receptor</fullName>
    </submittedName>
</protein>
<evidence type="ECO:0000256" key="1">
    <source>
        <dbReference type="ARBA" id="ARBA00004571"/>
    </source>
</evidence>
<gene>
    <name evidence="11" type="ORF">HQ865_13470</name>
</gene>
<dbReference type="InterPro" id="IPR039426">
    <property type="entry name" value="TonB-dep_rcpt-like"/>
</dbReference>
<comment type="subcellular location">
    <subcellularLocation>
        <location evidence="1 8">Cell outer membrane</location>
        <topology evidence="1 8">Multi-pass membrane protein</topology>
    </subcellularLocation>
</comment>
<evidence type="ECO:0000256" key="9">
    <source>
        <dbReference type="SAM" id="SignalP"/>
    </source>
</evidence>
<dbReference type="Gene3D" id="2.60.40.1120">
    <property type="entry name" value="Carboxypeptidase-like, regulatory domain"/>
    <property type="match status" value="1"/>
</dbReference>
<dbReference type="Gene3D" id="2.40.170.20">
    <property type="entry name" value="TonB-dependent receptor, beta-barrel domain"/>
    <property type="match status" value="1"/>
</dbReference>
<dbReference type="SUPFAM" id="SSF49464">
    <property type="entry name" value="Carboxypeptidase regulatory domain-like"/>
    <property type="match status" value="1"/>
</dbReference>
<dbReference type="Gene3D" id="2.170.130.10">
    <property type="entry name" value="TonB-dependent receptor, plug domain"/>
    <property type="match status" value="1"/>
</dbReference>
<keyword evidence="4 8" id="KW-0812">Transmembrane</keyword>
<evidence type="ECO:0000256" key="8">
    <source>
        <dbReference type="PROSITE-ProRule" id="PRU01360"/>
    </source>
</evidence>
<dbReference type="InterPro" id="IPR036942">
    <property type="entry name" value="Beta-barrel_TonB_sf"/>
</dbReference>
<evidence type="ECO:0000256" key="2">
    <source>
        <dbReference type="ARBA" id="ARBA00022448"/>
    </source>
</evidence>
<evidence type="ECO:0000256" key="5">
    <source>
        <dbReference type="ARBA" id="ARBA00022729"/>
    </source>
</evidence>
<accession>A0A7D4UPL1</accession>
<dbReference type="NCBIfam" id="TIGR04057">
    <property type="entry name" value="SusC_RagA_signa"/>
    <property type="match status" value="1"/>
</dbReference>
<keyword evidence="7 8" id="KW-0998">Cell outer membrane</keyword>
<dbReference type="SUPFAM" id="SSF56935">
    <property type="entry name" value="Porins"/>
    <property type="match status" value="1"/>
</dbReference>
<feature type="chain" id="PRO_5028887923" evidence="9">
    <location>
        <begin position="25"/>
        <end position="1044"/>
    </location>
</feature>
<dbReference type="GO" id="GO:0009279">
    <property type="term" value="C:cell outer membrane"/>
    <property type="evidence" value="ECO:0007669"/>
    <property type="project" value="UniProtKB-SubCell"/>
</dbReference>
<dbReference type="Pfam" id="PF13715">
    <property type="entry name" value="CarbopepD_reg_2"/>
    <property type="match status" value="1"/>
</dbReference>
<evidence type="ECO:0000259" key="10">
    <source>
        <dbReference type="Pfam" id="PF07715"/>
    </source>
</evidence>
<dbReference type="KEGG" id="mmab:HQ865_13470"/>
<organism evidence="11 12">
    <name type="scientific">Mucilaginibacter mali</name>
    <dbReference type="NCBI Taxonomy" id="2740462"/>
    <lineage>
        <taxon>Bacteria</taxon>
        <taxon>Pseudomonadati</taxon>
        <taxon>Bacteroidota</taxon>
        <taxon>Sphingobacteriia</taxon>
        <taxon>Sphingobacteriales</taxon>
        <taxon>Sphingobacteriaceae</taxon>
        <taxon>Mucilaginibacter</taxon>
    </lineage>
</organism>
<dbReference type="NCBIfam" id="TIGR04056">
    <property type="entry name" value="OMP_RagA_SusC"/>
    <property type="match status" value="1"/>
</dbReference>
<feature type="domain" description="TonB-dependent receptor plug" evidence="10">
    <location>
        <begin position="119"/>
        <end position="231"/>
    </location>
</feature>
<dbReference type="AlphaFoldDB" id="A0A7D4UPL1"/>
<name>A0A7D4UPL1_9SPHI</name>
<evidence type="ECO:0000256" key="4">
    <source>
        <dbReference type="ARBA" id="ARBA00022692"/>
    </source>
</evidence>
<evidence type="ECO:0000256" key="7">
    <source>
        <dbReference type="ARBA" id="ARBA00023237"/>
    </source>
</evidence>
<proteinExistence type="inferred from homology"/>
<evidence type="ECO:0000313" key="12">
    <source>
        <dbReference type="Proteomes" id="UP000505355"/>
    </source>
</evidence>
<sequence length="1044" mass="115556">MRIKFLLKLSGVLLLWLACLSAHAQVVAISGKVTDAKSGQTLPGVTVGIKGKQNNVASNNDGVYHLQADPKTDVLVYSFVGYKRQEIKINGRTNIDIVMEEDLSKIDEVVVVGYGTKRKAEVIGAVATIKGEEIADIPAPDIAGALRNRIAGLGVSAVSGRPGASITLNVRNSQLASTGAFGASTEPLYVIDGVVSTTDQFDAIDPSMVEDITVLKDASAAIYGASGSKGVILITTKRGKIGKPKFTYNGYAGISDAATVPKMLSAYDQAKLYNDNLDQQGFSTNDKYFSAADLAFLATKPYKSWFDELWQPAVMQRHNLQMSGGSEKILFFVGGSIQNENANYAGMRNTKYGFRSGITATFNESLKADVNFNLNYGNKFSNNDISDDTDKAFFQSMITVPMWIPIQINGMPLNFGGFKNPLAIINSGYYAKQANTDYTITGALNYTPKAVPGLTLRFQMSQNGNNGHNTTYTPPYKQYNFYNQYNNTALYRDSLVSVTDGVSAANASYEPVLSYASRYQANITANYLHSFGNHTISALVGGEQSESRSENLDAQWIGQTIPNTDESWAFNPTVTIRSNSRSESLKQSFFGRLSYDYKKKYLIDAVGRFDASTNFATGKVWGFFPNVGAAWILSEEDFFKNASKLNFISFLKLKANFGLTGDDRVQDRLWQAKYKVDVANTAYVYNNTNAPSFNPDVIANPDITWEKKRSINLGLESAFFNGRLTFGFDYFHDYVYDQFDKNASNNYPYTAGFAAAVVNHENHHTYGTEFTIGYNSKLSKDLTFNSSVNFGFSTSYVSQVYQNPYQYFQNTPSDWQIAQGVNTKVYNSSNIGLIAKGILKTQADVDALLKQYPNYTINKLIPEPGWIYYEDTNNDGHIDDFDAVPMYKNGTSPVINLGWNLGLTYKGLSLRTNIVSNFGGHVFYDSRAITKPTLTVNVLSYWSDHWTPQNPDGMLPRFDDPYANKNSTFWARDATMIRINNMSLAYALPAQWLARTGFTNVRLIVTGNNLWTLVNPLPYKDPYTSSAYDYPTIRTISAGLSVGL</sequence>
<dbReference type="RefSeq" id="WP_173415392.1">
    <property type="nucleotide sequence ID" value="NZ_CP054139.1"/>
</dbReference>
<evidence type="ECO:0000256" key="6">
    <source>
        <dbReference type="ARBA" id="ARBA00023136"/>
    </source>
</evidence>
<evidence type="ECO:0000256" key="3">
    <source>
        <dbReference type="ARBA" id="ARBA00022452"/>
    </source>
</evidence>
<keyword evidence="5 9" id="KW-0732">Signal</keyword>
<keyword evidence="11" id="KW-0675">Receptor</keyword>
<comment type="similarity">
    <text evidence="8">Belongs to the TonB-dependent receptor family.</text>
</comment>
<dbReference type="Proteomes" id="UP000505355">
    <property type="component" value="Chromosome"/>
</dbReference>
<keyword evidence="3 8" id="KW-1134">Transmembrane beta strand</keyword>
<dbReference type="PANTHER" id="PTHR30069">
    <property type="entry name" value="TONB-DEPENDENT OUTER MEMBRANE RECEPTOR"/>
    <property type="match status" value="1"/>
</dbReference>
<dbReference type="PROSITE" id="PS51257">
    <property type="entry name" value="PROKAR_LIPOPROTEIN"/>
    <property type="match status" value="1"/>
</dbReference>
<dbReference type="InterPro" id="IPR012910">
    <property type="entry name" value="Plug_dom"/>
</dbReference>
<dbReference type="InterPro" id="IPR023997">
    <property type="entry name" value="TonB-dep_OMP_SusC/RagA_CS"/>
</dbReference>
<dbReference type="PANTHER" id="PTHR30069:SF29">
    <property type="entry name" value="HEMOGLOBIN AND HEMOGLOBIN-HAPTOGLOBIN-BINDING PROTEIN 1-RELATED"/>
    <property type="match status" value="1"/>
</dbReference>
<keyword evidence="12" id="KW-1185">Reference proteome</keyword>
<dbReference type="EMBL" id="CP054139">
    <property type="protein sequence ID" value="QKJ30720.1"/>
    <property type="molecule type" value="Genomic_DNA"/>
</dbReference>
<keyword evidence="2 8" id="KW-0813">Transport</keyword>
<dbReference type="Pfam" id="PF07715">
    <property type="entry name" value="Plug"/>
    <property type="match status" value="1"/>
</dbReference>
<reference evidence="11 12" key="1">
    <citation type="submission" date="2020-05" db="EMBL/GenBank/DDBJ databases">
        <title>Mucilaginibacter mali sp. nov.</title>
        <authorList>
            <person name="Kim H.S."/>
            <person name="Lee K.C."/>
            <person name="Suh M.K."/>
            <person name="Kim J.-S."/>
            <person name="Han K.-I."/>
            <person name="Eom M.K."/>
            <person name="Shin Y.K."/>
            <person name="Lee J.-S."/>
        </authorList>
    </citation>
    <scope>NUCLEOTIDE SEQUENCE [LARGE SCALE GENOMIC DNA]</scope>
    <source>
        <strain evidence="11 12">G2-14</strain>
    </source>
</reference>
<dbReference type="GO" id="GO:0015344">
    <property type="term" value="F:siderophore uptake transmembrane transporter activity"/>
    <property type="evidence" value="ECO:0007669"/>
    <property type="project" value="TreeGrafter"/>
</dbReference>
<dbReference type="InterPro" id="IPR023996">
    <property type="entry name" value="TonB-dep_OMP_SusC/RagA"/>
</dbReference>
<dbReference type="GO" id="GO:0044718">
    <property type="term" value="P:siderophore transmembrane transport"/>
    <property type="evidence" value="ECO:0007669"/>
    <property type="project" value="TreeGrafter"/>
</dbReference>
<dbReference type="InterPro" id="IPR037066">
    <property type="entry name" value="Plug_dom_sf"/>
</dbReference>
<evidence type="ECO:0000313" key="11">
    <source>
        <dbReference type="EMBL" id="QKJ30720.1"/>
    </source>
</evidence>
<dbReference type="InterPro" id="IPR008969">
    <property type="entry name" value="CarboxyPept-like_regulatory"/>
</dbReference>
<dbReference type="PROSITE" id="PS52016">
    <property type="entry name" value="TONB_DEPENDENT_REC_3"/>
    <property type="match status" value="1"/>
</dbReference>
<keyword evidence="6 8" id="KW-0472">Membrane</keyword>